<dbReference type="InterPro" id="IPR018537">
    <property type="entry name" value="Peptidoglycan-bd_3"/>
</dbReference>
<accession>A0A1H3G893</accession>
<dbReference type="CDD" id="cd13926">
    <property type="entry name" value="N-acetylmuramidase_GH108"/>
    <property type="match status" value="1"/>
</dbReference>
<dbReference type="Proteomes" id="UP000199286">
    <property type="component" value="Unassembled WGS sequence"/>
</dbReference>
<dbReference type="SUPFAM" id="SSF53955">
    <property type="entry name" value="Lysozyme-like"/>
    <property type="match status" value="1"/>
</dbReference>
<dbReference type="AlphaFoldDB" id="A0A1H3G893"/>
<dbReference type="Gene3D" id="1.20.141.10">
    <property type="entry name" value="Chitosanase, subunit A, domain 1"/>
    <property type="match status" value="1"/>
</dbReference>
<organism evidence="3 4">
    <name type="scientific">Citreimonas salinaria</name>
    <dbReference type="NCBI Taxonomy" id="321339"/>
    <lineage>
        <taxon>Bacteria</taxon>
        <taxon>Pseudomonadati</taxon>
        <taxon>Pseudomonadota</taxon>
        <taxon>Alphaproteobacteria</taxon>
        <taxon>Rhodobacterales</taxon>
        <taxon>Roseobacteraceae</taxon>
        <taxon>Citreimonas</taxon>
    </lineage>
</organism>
<proteinExistence type="predicted"/>
<evidence type="ECO:0000259" key="2">
    <source>
        <dbReference type="Pfam" id="PF09374"/>
    </source>
</evidence>
<evidence type="ECO:0000313" key="4">
    <source>
        <dbReference type="Proteomes" id="UP000199286"/>
    </source>
</evidence>
<reference evidence="3 4" key="1">
    <citation type="submission" date="2016-10" db="EMBL/GenBank/DDBJ databases">
        <authorList>
            <person name="de Groot N.N."/>
        </authorList>
    </citation>
    <scope>NUCLEOTIDE SEQUENCE [LARGE SCALE GENOMIC DNA]</scope>
    <source>
        <strain evidence="3 4">DSM 26880</strain>
    </source>
</reference>
<sequence length="205" mass="22568">MQFTQIRRMAGEIVAREGGYVNDPDDPGGATNHGVTIHTMRRLGLDLDGDGDVDAADVRRLTREQAVDIFVDHYFVRPNIAQLPEVLHETVFDMYVNAGANAVKVLQRLLNRMGERVAVDGAIGPQTVAAAERAAAAAPDHIADAYGIARRNYYFAIADRRPASRKYARSRAGDKGGWIKRAEEFIAPRYHMTSAEFGARVASWG</sequence>
<dbReference type="InterPro" id="IPR018247">
    <property type="entry name" value="EF_Hand_1_Ca_BS"/>
</dbReference>
<keyword evidence="4" id="KW-1185">Reference proteome</keyword>
<dbReference type="InterPro" id="IPR008565">
    <property type="entry name" value="TtsA-like_GH18_dom"/>
</dbReference>
<evidence type="ECO:0000259" key="1">
    <source>
        <dbReference type="Pfam" id="PF05838"/>
    </source>
</evidence>
<dbReference type="NCBIfam" id="NF040573">
    <property type="entry name" value="holin_dep_muram"/>
    <property type="match status" value="1"/>
</dbReference>
<dbReference type="PROSITE" id="PS00018">
    <property type="entry name" value="EF_HAND_1"/>
    <property type="match status" value="1"/>
</dbReference>
<dbReference type="RefSeq" id="WP_245710757.1">
    <property type="nucleotide sequence ID" value="NZ_FNPF01000002.1"/>
</dbReference>
<evidence type="ECO:0000313" key="3">
    <source>
        <dbReference type="EMBL" id="SDX98589.1"/>
    </source>
</evidence>
<dbReference type="Pfam" id="PF09374">
    <property type="entry name" value="PG_binding_3"/>
    <property type="match status" value="1"/>
</dbReference>
<gene>
    <name evidence="3" type="ORF">SAMN05444340_102176</name>
</gene>
<name>A0A1H3G893_9RHOB</name>
<protein>
    <submittedName>
        <fullName evidence="3">Predicted Peptidoglycan domain-containing protein</fullName>
    </submittedName>
</protein>
<feature type="domain" description="TtsA-like Glycoside hydrolase family 108" evidence="1">
    <location>
        <begin position="12"/>
        <end position="99"/>
    </location>
</feature>
<dbReference type="STRING" id="321339.SAMN05444340_102176"/>
<dbReference type="InterPro" id="IPR023346">
    <property type="entry name" value="Lysozyme-like_dom_sf"/>
</dbReference>
<feature type="domain" description="Peptidoglycan binding" evidence="2">
    <location>
        <begin position="101"/>
        <end position="183"/>
    </location>
</feature>
<dbReference type="EMBL" id="FNPF01000002">
    <property type="protein sequence ID" value="SDX98589.1"/>
    <property type="molecule type" value="Genomic_DNA"/>
</dbReference>
<dbReference type="Pfam" id="PF05838">
    <property type="entry name" value="Glyco_hydro_108"/>
    <property type="match status" value="1"/>
</dbReference>